<keyword evidence="2" id="KW-1133">Transmembrane helix</keyword>
<evidence type="ECO:0000256" key="1">
    <source>
        <dbReference type="SAM" id="MobiDB-lite"/>
    </source>
</evidence>
<evidence type="ECO:0000313" key="5">
    <source>
        <dbReference type="Proteomes" id="UP000621266"/>
    </source>
</evidence>
<dbReference type="Proteomes" id="UP000621266">
    <property type="component" value="Unassembled WGS sequence"/>
</dbReference>
<keyword evidence="5" id="KW-1185">Reference proteome</keyword>
<feature type="region of interest" description="Disordered" evidence="1">
    <location>
        <begin position="107"/>
        <end position="165"/>
    </location>
</feature>
<gene>
    <name evidence="4" type="ORF">GCU69_07435</name>
</gene>
<dbReference type="EMBL" id="WHPN01000176">
    <property type="protein sequence ID" value="KAF4409747.1"/>
    <property type="molecule type" value="Genomic_DNA"/>
</dbReference>
<feature type="domain" description="DUF2510" evidence="3">
    <location>
        <begin position="5"/>
        <end position="37"/>
    </location>
</feature>
<name>A0ABQ7FQW8_9ACTN</name>
<dbReference type="RefSeq" id="WP_098751039.1">
    <property type="nucleotide sequence ID" value="NZ_WHPN01000176.1"/>
</dbReference>
<organism evidence="4 5">
    <name type="scientific">Streptomyces lycii</name>
    <dbReference type="NCBI Taxonomy" id="2654337"/>
    <lineage>
        <taxon>Bacteria</taxon>
        <taxon>Bacillati</taxon>
        <taxon>Actinomycetota</taxon>
        <taxon>Actinomycetes</taxon>
        <taxon>Kitasatosporales</taxon>
        <taxon>Streptomycetaceae</taxon>
        <taxon>Streptomyces</taxon>
    </lineage>
</organism>
<evidence type="ECO:0000259" key="3">
    <source>
        <dbReference type="Pfam" id="PF10708"/>
    </source>
</evidence>
<sequence length="342" mass="35325">MTTPPGWYPDPGHNGGAPQPERWWNGSAWTEHTREARIADGPERLRSGGFFEPPPEPPAGAGGYGRPESLRGAHRRAETVVALTVLVLILAAVGGIVWLGAETERRNTAAPWPAPTAPAEPGPEDRPGGGGGFGDESGPQNEDGGRGGEEGGGEPVPPGPADRAMDAVNGIYLPVPEGWEGRSGSAGAGLTTGPYACPGDDELRCVRGGVNSLAADGYDATTAKGIAEEDIALNAEESYGKSPTTGDEAYGGIEDEQEVASEPVTVAGERGHLVRWKLDTADGAGGYVQSLVFPSPLDEDRFVVVRFGFDASDEAPPLSVMDEITEGIEPLTGGAVPDGRAV</sequence>
<dbReference type="Pfam" id="PF10708">
    <property type="entry name" value="DUF2510"/>
    <property type="match status" value="1"/>
</dbReference>
<accession>A0ABQ7FQW8</accession>
<keyword evidence="2" id="KW-0812">Transmembrane</keyword>
<feature type="compositionally biased region" description="Pro residues" evidence="1">
    <location>
        <begin position="112"/>
        <end position="121"/>
    </location>
</feature>
<comment type="caution">
    <text evidence="4">The sequence shown here is derived from an EMBL/GenBank/DDBJ whole genome shotgun (WGS) entry which is preliminary data.</text>
</comment>
<evidence type="ECO:0000313" key="4">
    <source>
        <dbReference type="EMBL" id="KAF4409747.1"/>
    </source>
</evidence>
<protein>
    <submittedName>
        <fullName evidence="4">DUF2510 domain-containing protein</fullName>
    </submittedName>
</protein>
<feature type="transmembrane region" description="Helical" evidence="2">
    <location>
        <begin position="80"/>
        <end position="101"/>
    </location>
</feature>
<proteinExistence type="predicted"/>
<reference evidence="4 5" key="1">
    <citation type="submission" date="2019-10" db="EMBL/GenBank/DDBJ databases">
        <title>Streptomyces tenebrisbrunneis sp.nov., an endogenous actinomycete isolated from of Lycium ruthenicum.</title>
        <authorList>
            <person name="Ma L."/>
        </authorList>
    </citation>
    <scope>NUCLEOTIDE SEQUENCE [LARGE SCALE GENOMIC DNA]</scope>
    <source>
        <strain evidence="4 5">TRM 66187</strain>
    </source>
</reference>
<dbReference type="InterPro" id="IPR018929">
    <property type="entry name" value="DUF2510"/>
</dbReference>
<feature type="compositionally biased region" description="Basic and acidic residues" evidence="1">
    <location>
        <begin position="31"/>
        <end position="46"/>
    </location>
</feature>
<keyword evidence="2" id="KW-0472">Membrane</keyword>
<evidence type="ECO:0000256" key="2">
    <source>
        <dbReference type="SAM" id="Phobius"/>
    </source>
</evidence>
<feature type="region of interest" description="Disordered" evidence="1">
    <location>
        <begin position="1"/>
        <end position="70"/>
    </location>
</feature>